<keyword evidence="3" id="KW-0812">Transmembrane</keyword>
<reference evidence="6" key="1">
    <citation type="submission" date="2018-06" db="EMBL/GenBank/DDBJ databases">
        <authorList>
            <person name="Zhirakovskaya E."/>
        </authorList>
    </citation>
    <scope>NUCLEOTIDE SEQUENCE</scope>
</reference>
<proteinExistence type="predicted"/>
<comment type="subcellular location">
    <subcellularLocation>
        <location evidence="1">Cell outer membrane</location>
    </subcellularLocation>
</comment>
<dbReference type="GO" id="GO:0009279">
    <property type="term" value="C:cell outer membrane"/>
    <property type="evidence" value="ECO:0007669"/>
    <property type="project" value="UniProtKB-SubCell"/>
</dbReference>
<dbReference type="PANTHER" id="PTHR30026">
    <property type="entry name" value="OUTER MEMBRANE PROTEIN TOLC"/>
    <property type="match status" value="1"/>
</dbReference>
<dbReference type="InterPro" id="IPR051906">
    <property type="entry name" value="TolC-like"/>
</dbReference>
<name>A0A3B0ZF57_9ZZZZ</name>
<organism evidence="6">
    <name type="scientific">hydrothermal vent metagenome</name>
    <dbReference type="NCBI Taxonomy" id="652676"/>
    <lineage>
        <taxon>unclassified sequences</taxon>
        <taxon>metagenomes</taxon>
        <taxon>ecological metagenomes</taxon>
    </lineage>
</organism>
<keyword evidence="2" id="KW-1134">Transmembrane beta strand</keyword>
<evidence type="ECO:0008006" key="7">
    <source>
        <dbReference type="Google" id="ProtNLM"/>
    </source>
</evidence>
<keyword evidence="5" id="KW-0998">Cell outer membrane</keyword>
<evidence type="ECO:0000313" key="6">
    <source>
        <dbReference type="EMBL" id="VAW92088.1"/>
    </source>
</evidence>
<dbReference type="GO" id="GO:0015562">
    <property type="term" value="F:efflux transmembrane transporter activity"/>
    <property type="evidence" value="ECO:0007669"/>
    <property type="project" value="InterPro"/>
</dbReference>
<evidence type="ECO:0000256" key="1">
    <source>
        <dbReference type="ARBA" id="ARBA00004442"/>
    </source>
</evidence>
<protein>
    <recommendedName>
        <fullName evidence="7">Outer membrane efflux protein</fullName>
    </recommendedName>
</protein>
<accession>A0A3B0ZF57</accession>
<dbReference type="PANTHER" id="PTHR30026:SF20">
    <property type="entry name" value="OUTER MEMBRANE PROTEIN TOLC"/>
    <property type="match status" value="1"/>
</dbReference>
<evidence type="ECO:0000256" key="5">
    <source>
        <dbReference type="ARBA" id="ARBA00023237"/>
    </source>
</evidence>
<keyword evidence="4" id="KW-0472">Membrane</keyword>
<evidence type="ECO:0000256" key="4">
    <source>
        <dbReference type="ARBA" id="ARBA00023136"/>
    </source>
</evidence>
<dbReference type="EMBL" id="UOFT01000022">
    <property type="protein sequence ID" value="VAW92088.1"/>
    <property type="molecule type" value="Genomic_DNA"/>
</dbReference>
<evidence type="ECO:0000256" key="2">
    <source>
        <dbReference type="ARBA" id="ARBA00022452"/>
    </source>
</evidence>
<dbReference type="AlphaFoldDB" id="A0A3B0ZF57"/>
<sequence length="446" mass="50856">MSLLFKFLLWGVVTFSIAHAEEAQRIKPIPDPLTLNDALSFSYEPHTLLVNADLSIQKEKTLRREVEVETDLDIYLEGRLGYVQPSSLAVNQGNSDHRAGFVLSKTLYDFGRDEYALRSADFSIKAEELSRRRVILERRLDIMQKFFDVILADMRFYRYNEEMATEFVSLDKLRDQLEVGQVSDIQVMEKDVEYQRARYLRIKSQNSQRLTRAKLATAMGRSGELVTTISKPKLPGLKIKLPDVEVLNKIAFKKNIKLNVLMSKLAAAEAKVQLASKADSPTVSLEAANYAYTRNIRSRDEYQLGIVVRVPIFAGNKTDVETAKALHDVHQIKADIELLKDDIATSILDLWLEFDALKGKLQQMQTLTNYRELYLDRSRALYELEVKTDLGDAMVRVSEAERDFLKTQYDMVLVLTKIELEVGKTLAGIMKDKETAAEKNSGVNEQ</sequence>
<dbReference type="SUPFAM" id="SSF56954">
    <property type="entry name" value="Outer membrane efflux proteins (OEP)"/>
    <property type="match status" value="1"/>
</dbReference>
<dbReference type="GO" id="GO:1990281">
    <property type="term" value="C:efflux pump complex"/>
    <property type="evidence" value="ECO:0007669"/>
    <property type="project" value="TreeGrafter"/>
</dbReference>
<gene>
    <name evidence="6" type="ORF">MNBD_GAMMA23-891</name>
</gene>
<evidence type="ECO:0000256" key="3">
    <source>
        <dbReference type="ARBA" id="ARBA00022692"/>
    </source>
</evidence>
<dbReference type="GO" id="GO:0015288">
    <property type="term" value="F:porin activity"/>
    <property type="evidence" value="ECO:0007669"/>
    <property type="project" value="TreeGrafter"/>
</dbReference>
<dbReference type="Gene3D" id="1.20.1600.10">
    <property type="entry name" value="Outer membrane efflux proteins (OEP)"/>
    <property type="match status" value="1"/>
</dbReference>